<protein>
    <submittedName>
        <fullName evidence="5">Branched-chain amino acid ABC transporter substrate-binding protein</fullName>
    </submittedName>
</protein>
<reference evidence="5 6" key="1">
    <citation type="submission" date="2024-09" db="EMBL/GenBank/DDBJ databases">
        <authorList>
            <person name="Sun Q."/>
            <person name="Mori K."/>
        </authorList>
    </citation>
    <scope>NUCLEOTIDE SEQUENCE [LARGE SCALE GENOMIC DNA]</scope>
    <source>
        <strain evidence="5 6">JCM 13503</strain>
    </source>
</reference>
<evidence type="ECO:0000256" key="2">
    <source>
        <dbReference type="ARBA" id="ARBA00022729"/>
    </source>
</evidence>
<dbReference type="RefSeq" id="WP_380004322.1">
    <property type="nucleotide sequence ID" value="NZ_JBHLYR010000002.1"/>
</dbReference>
<dbReference type="Pfam" id="PF13458">
    <property type="entry name" value="Peripla_BP_6"/>
    <property type="match status" value="1"/>
</dbReference>
<evidence type="ECO:0000313" key="6">
    <source>
        <dbReference type="Proteomes" id="UP001589733"/>
    </source>
</evidence>
<comment type="caution">
    <text evidence="5">The sequence shown here is derived from an EMBL/GenBank/DDBJ whole genome shotgun (WGS) entry which is preliminary data.</text>
</comment>
<evidence type="ECO:0000259" key="4">
    <source>
        <dbReference type="Pfam" id="PF13458"/>
    </source>
</evidence>
<organism evidence="5 6">
    <name type="scientific">Deinococcus oregonensis</name>
    <dbReference type="NCBI Taxonomy" id="1805970"/>
    <lineage>
        <taxon>Bacteria</taxon>
        <taxon>Thermotogati</taxon>
        <taxon>Deinococcota</taxon>
        <taxon>Deinococci</taxon>
        <taxon>Deinococcales</taxon>
        <taxon>Deinococcaceae</taxon>
        <taxon>Deinococcus</taxon>
    </lineage>
</organism>
<accession>A0ABV6ATV2</accession>
<dbReference type="PANTHER" id="PTHR47151:SF2">
    <property type="entry name" value="AMINO ACID BINDING PROTEIN"/>
    <property type="match status" value="1"/>
</dbReference>
<sequence length="397" mass="41201">MYKFLPAFSLALTAFAVLSSAQAASYKIAVLGMMSGEGAGYGTSMKSSAELALKQQASALKALGLDISLVHFDDQGSAVRGREMASRILADKSIVGVVGALDSSVSSVLGQMFAAEKLATVSPSSTNDTLTTPNWPHFSRVVAPDRAQSVAAADYLVQSLKAKSVYVVSDNTAYGNGLSKTVMAALTARQVAVRGYAGASTPSQISYAVKQIKSSGVPVVFYAGSQDVGEPLVQAIRAAGIQAVIMAGDGIDGAKFLQQGDKATIGLTYTTVFGPLSSFSNALNFTSSYRATYKSAPFSASAYIYDATLVMLTALKNSAAAAGGKPLTRPQVSAAVRKVSLPACFAGNTSDCLTITGAISFSPTGERTLSKVLIMQVDDTFQLKVAKIQNVNAKDLK</sequence>
<feature type="signal peptide" evidence="3">
    <location>
        <begin position="1"/>
        <end position="23"/>
    </location>
</feature>
<dbReference type="InterPro" id="IPR028081">
    <property type="entry name" value="Leu-bd"/>
</dbReference>
<keyword evidence="6" id="KW-1185">Reference proteome</keyword>
<dbReference type="Gene3D" id="3.40.50.2300">
    <property type="match status" value="2"/>
</dbReference>
<dbReference type="EMBL" id="JBHLYR010000002">
    <property type="protein sequence ID" value="MFB9990427.1"/>
    <property type="molecule type" value="Genomic_DNA"/>
</dbReference>
<comment type="similarity">
    <text evidence="1">Belongs to the leucine-binding protein family.</text>
</comment>
<dbReference type="PANTHER" id="PTHR47151">
    <property type="entry name" value="LEU/ILE/VAL-BINDING ABC TRANSPORTER SUBUNIT"/>
    <property type="match status" value="1"/>
</dbReference>
<dbReference type="InterPro" id="IPR028082">
    <property type="entry name" value="Peripla_BP_I"/>
</dbReference>
<dbReference type="SUPFAM" id="SSF53822">
    <property type="entry name" value="Periplasmic binding protein-like I"/>
    <property type="match status" value="1"/>
</dbReference>
<dbReference type="CDD" id="cd06342">
    <property type="entry name" value="PBP1_ABC_LIVBP-like"/>
    <property type="match status" value="1"/>
</dbReference>
<name>A0ABV6ATV2_9DEIO</name>
<dbReference type="Proteomes" id="UP001589733">
    <property type="component" value="Unassembled WGS sequence"/>
</dbReference>
<evidence type="ECO:0000256" key="3">
    <source>
        <dbReference type="SAM" id="SignalP"/>
    </source>
</evidence>
<evidence type="ECO:0000313" key="5">
    <source>
        <dbReference type="EMBL" id="MFB9990427.1"/>
    </source>
</evidence>
<gene>
    <name evidence="5" type="ORF">ACFFLM_00250</name>
</gene>
<feature type="domain" description="Leucine-binding protein" evidence="4">
    <location>
        <begin position="26"/>
        <end position="379"/>
    </location>
</feature>
<keyword evidence="2 3" id="KW-0732">Signal</keyword>
<proteinExistence type="inferred from homology"/>
<evidence type="ECO:0000256" key="1">
    <source>
        <dbReference type="ARBA" id="ARBA00010062"/>
    </source>
</evidence>
<feature type="chain" id="PRO_5046869861" evidence="3">
    <location>
        <begin position="24"/>
        <end position="397"/>
    </location>
</feature>